<accession>A0ABW0J111</accession>
<sequence length="74" mass="8339">MEPGWKPDGWRWGIGTLLRKHSGAWWEGRVVGFYSTIQTPHGYNLQLDRPFGPTQIYPESALEPVPTTAGDRDG</sequence>
<name>A0ABW0J111_9HYPH</name>
<evidence type="ECO:0000313" key="2">
    <source>
        <dbReference type="Proteomes" id="UP001596053"/>
    </source>
</evidence>
<dbReference type="EMBL" id="JBHSLW010000067">
    <property type="protein sequence ID" value="MFC5423261.1"/>
    <property type="molecule type" value="Genomic_DNA"/>
</dbReference>
<dbReference type="RefSeq" id="WP_377801426.1">
    <property type="nucleotide sequence ID" value="NZ_JBHSLW010000067.1"/>
</dbReference>
<dbReference type="Pfam" id="PF06442">
    <property type="entry name" value="DHFR_2"/>
    <property type="match status" value="1"/>
</dbReference>
<reference evidence="2" key="1">
    <citation type="journal article" date="2019" name="Int. J. Syst. Evol. Microbiol.">
        <title>The Global Catalogue of Microorganisms (GCM) 10K type strain sequencing project: providing services to taxonomists for standard genome sequencing and annotation.</title>
        <authorList>
            <consortium name="The Broad Institute Genomics Platform"/>
            <consortium name="The Broad Institute Genome Sequencing Center for Infectious Disease"/>
            <person name="Wu L."/>
            <person name="Ma J."/>
        </authorList>
    </citation>
    <scope>NUCLEOTIDE SEQUENCE [LARGE SCALE GENOMIC DNA]</scope>
    <source>
        <strain evidence="2">NCAIM B.01391</strain>
    </source>
</reference>
<organism evidence="1 2">
    <name type="scientific">Bosea eneae</name>
    <dbReference type="NCBI Taxonomy" id="151454"/>
    <lineage>
        <taxon>Bacteria</taxon>
        <taxon>Pseudomonadati</taxon>
        <taxon>Pseudomonadota</taxon>
        <taxon>Alphaproteobacteria</taxon>
        <taxon>Hyphomicrobiales</taxon>
        <taxon>Boseaceae</taxon>
        <taxon>Bosea</taxon>
    </lineage>
</organism>
<evidence type="ECO:0000313" key="1">
    <source>
        <dbReference type="EMBL" id="MFC5423261.1"/>
    </source>
</evidence>
<dbReference type="InterPro" id="IPR023408">
    <property type="entry name" value="MscS_beta-dom_sf"/>
</dbReference>
<dbReference type="InterPro" id="IPR009159">
    <property type="entry name" value="Dhfr_type_II"/>
</dbReference>
<dbReference type="InterPro" id="IPR008990">
    <property type="entry name" value="Elect_transpt_acc-like_dom_sf"/>
</dbReference>
<protein>
    <submittedName>
        <fullName evidence="1">DfrB family trimethoprim-resistant dihydrofolate reductase</fullName>
    </submittedName>
</protein>
<keyword evidence="2" id="KW-1185">Reference proteome</keyword>
<proteinExistence type="predicted"/>
<dbReference type="Gene3D" id="2.30.30.60">
    <property type="match status" value="1"/>
</dbReference>
<comment type="caution">
    <text evidence="1">The sequence shown here is derived from an EMBL/GenBank/DDBJ whole genome shotgun (WGS) entry which is preliminary data.</text>
</comment>
<dbReference type="Proteomes" id="UP001596053">
    <property type="component" value="Unassembled WGS sequence"/>
</dbReference>
<gene>
    <name evidence="1" type="ORF">ACFPOB_27325</name>
</gene>
<dbReference type="SUPFAM" id="SSF50090">
    <property type="entry name" value="Electron transport accessory proteins"/>
    <property type="match status" value="1"/>
</dbReference>